<evidence type="ECO:0000313" key="3">
    <source>
        <dbReference type="Proteomes" id="UP001596045"/>
    </source>
</evidence>
<protein>
    <submittedName>
        <fullName evidence="2">PilW family protein</fullName>
    </submittedName>
</protein>
<dbReference type="InterPro" id="IPR032092">
    <property type="entry name" value="PilW"/>
</dbReference>
<reference evidence="3" key="1">
    <citation type="journal article" date="2019" name="Int. J. Syst. Evol. Microbiol.">
        <title>The Global Catalogue of Microorganisms (GCM) 10K type strain sequencing project: providing services to taxonomists for standard genome sequencing and annotation.</title>
        <authorList>
            <consortium name="The Broad Institute Genomics Platform"/>
            <consortium name="The Broad Institute Genome Sequencing Center for Infectious Disease"/>
            <person name="Wu L."/>
            <person name="Ma J."/>
        </authorList>
    </citation>
    <scope>NUCLEOTIDE SEQUENCE [LARGE SCALE GENOMIC DNA]</scope>
    <source>
        <strain evidence="3">JCM 17066</strain>
    </source>
</reference>
<gene>
    <name evidence="2" type="ORF">ACFPM8_01430</name>
</gene>
<dbReference type="RefSeq" id="WP_378994208.1">
    <property type="nucleotide sequence ID" value="NZ_JBHSMT010000005.1"/>
</dbReference>
<dbReference type="Pfam" id="PF07963">
    <property type="entry name" value="N_methyl"/>
    <property type="match status" value="1"/>
</dbReference>
<keyword evidence="1" id="KW-0472">Membrane</keyword>
<name>A0ABW0M3A4_9BURK</name>
<keyword evidence="3" id="KW-1185">Reference proteome</keyword>
<dbReference type="NCBIfam" id="TIGR02532">
    <property type="entry name" value="IV_pilin_GFxxxE"/>
    <property type="match status" value="1"/>
</dbReference>
<sequence>MKKMITSSASSRRRGTQGFTLIELMVSVTIGMILVLFVSSLYFNSKSSYRLNDDNARIQEDGRFALSVIGRSLMQAGYGNIVTSISTDFPPTSEPGLTGITGCDDGFVTPITARKPTCGGTTSTGPAFAVSYTAEPYNNADSPISGAGADCSGTNAGGTVTNSFYLDSGTLYCKGNAGADPQAILSNVDAMTLTYGVDTTGNYTASQSKTKASDVVALTANDNNRQGWDQVVTVTVCLEIHSTNNVTTAKQSYLKCGDTTPTTATDFKLHTTMTREFTLRNNATPSLVS</sequence>
<dbReference type="InterPro" id="IPR045584">
    <property type="entry name" value="Pilin-like"/>
</dbReference>
<proteinExistence type="predicted"/>
<dbReference type="InterPro" id="IPR012902">
    <property type="entry name" value="N_methyl_site"/>
</dbReference>
<dbReference type="SUPFAM" id="SSF54523">
    <property type="entry name" value="Pili subunits"/>
    <property type="match status" value="1"/>
</dbReference>
<keyword evidence="1" id="KW-1133">Transmembrane helix</keyword>
<organism evidence="2 3">
    <name type="scientific">Paraherbaspirillum soli</name>
    <dbReference type="NCBI Taxonomy" id="631222"/>
    <lineage>
        <taxon>Bacteria</taxon>
        <taxon>Pseudomonadati</taxon>
        <taxon>Pseudomonadota</taxon>
        <taxon>Betaproteobacteria</taxon>
        <taxon>Burkholderiales</taxon>
        <taxon>Oxalobacteraceae</taxon>
        <taxon>Paraherbaspirillum</taxon>
    </lineage>
</organism>
<dbReference type="PROSITE" id="PS00409">
    <property type="entry name" value="PROKAR_NTER_METHYL"/>
    <property type="match status" value="1"/>
</dbReference>
<dbReference type="Pfam" id="PF16074">
    <property type="entry name" value="PilW"/>
    <property type="match status" value="1"/>
</dbReference>
<dbReference type="EMBL" id="JBHSMT010000005">
    <property type="protein sequence ID" value="MFC5472609.1"/>
    <property type="molecule type" value="Genomic_DNA"/>
</dbReference>
<accession>A0ABW0M3A4</accession>
<evidence type="ECO:0000313" key="2">
    <source>
        <dbReference type="EMBL" id="MFC5472609.1"/>
    </source>
</evidence>
<comment type="caution">
    <text evidence="2">The sequence shown here is derived from an EMBL/GenBank/DDBJ whole genome shotgun (WGS) entry which is preliminary data.</text>
</comment>
<feature type="transmembrane region" description="Helical" evidence="1">
    <location>
        <begin position="21"/>
        <end position="43"/>
    </location>
</feature>
<evidence type="ECO:0000256" key="1">
    <source>
        <dbReference type="SAM" id="Phobius"/>
    </source>
</evidence>
<keyword evidence="1" id="KW-0812">Transmembrane</keyword>
<dbReference type="Proteomes" id="UP001596045">
    <property type="component" value="Unassembled WGS sequence"/>
</dbReference>